<dbReference type="InterPro" id="IPR021786">
    <property type="entry name" value="Cdc5p/Cef1_C"/>
</dbReference>
<dbReference type="GO" id="GO:0006355">
    <property type="term" value="P:regulation of DNA-templated transcription"/>
    <property type="evidence" value="ECO:0007669"/>
    <property type="project" value="UniProtKB-ARBA"/>
</dbReference>
<evidence type="ECO:0000313" key="17">
    <source>
        <dbReference type="Proteomes" id="UP000319731"/>
    </source>
</evidence>
<dbReference type="FunFam" id="1.10.10.60:FF:000021">
    <property type="entry name" value="CDC5 cell division cycle 5-like"/>
    <property type="match status" value="1"/>
</dbReference>
<dbReference type="SUPFAM" id="SSF46689">
    <property type="entry name" value="Homeodomain-like"/>
    <property type="match status" value="1"/>
</dbReference>
<keyword evidence="5" id="KW-0227">DNA damage</keyword>
<evidence type="ECO:0000256" key="10">
    <source>
        <dbReference type="ARBA" id="ARBA00023242"/>
    </source>
</evidence>
<keyword evidence="7" id="KW-0238">DNA-binding</keyword>
<feature type="domain" description="HTH myb-type" evidence="15">
    <location>
        <begin position="58"/>
        <end position="107"/>
    </location>
</feature>
<feature type="region of interest" description="Disordered" evidence="13">
    <location>
        <begin position="106"/>
        <end position="206"/>
    </location>
</feature>
<keyword evidence="9" id="KW-0234">DNA repair</keyword>
<dbReference type="CDD" id="cd00167">
    <property type="entry name" value="SANT"/>
    <property type="match status" value="1"/>
</dbReference>
<keyword evidence="8" id="KW-0508">mRNA splicing</keyword>
<evidence type="ECO:0000256" key="2">
    <source>
        <dbReference type="ARBA" id="ARBA00022664"/>
    </source>
</evidence>
<evidence type="ECO:0000256" key="3">
    <source>
        <dbReference type="ARBA" id="ARBA00022728"/>
    </source>
</evidence>
<comment type="caution">
    <text evidence="16">The sequence shown here is derived from an EMBL/GenBank/DDBJ whole genome shotgun (WGS) entry which is preliminary data.</text>
</comment>
<feature type="region of interest" description="Disordered" evidence="13">
    <location>
        <begin position="416"/>
        <end position="489"/>
    </location>
</feature>
<feature type="compositionally biased region" description="Low complexity" evidence="13">
    <location>
        <begin position="437"/>
        <end position="451"/>
    </location>
</feature>
<evidence type="ECO:0000256" key="4">
    <source>
        <dbReference type="ARBA" id="ARBA00022737"/>
    </source>
</evidence>
<dbReference type="FunFam" id="1.10.10.60:FF:000091">
    <property type="entry name" value="CDC5 cell division cycle 5-like"/>
    <property type="match status" value="1"/>
</dbReference>
<dbReference type="GO" id="GO:0000974">
    <property type="term" value="C:Prp19 complex"/>
    <property type="evidence" value="ECO:0007669"/>
    <property type="project" value="InterPro"/>
</dbReference>
<dbReference type="PANTHER" id="PTHR45885">
    <property type="entry name" value="CELL DIVISION CYCLE 5-LIKE PROTEIN"/>
    <property type="match status" value="1"/>
</dbReference>
<feature type="compositionally biased region" description="Basic and acidic residues" evidence="13">
    <location>
        <begin position="250"/>
        <end position="264"/>
    </location>
</feature>
<reference evidence="16 17" key="1">
    <citation type="journal article" date="2019" name="Sci. Rep.">
        <title>Comparative genomics of chytrid fungi reveal insights into the obligate biotrophic and pathogenic lifestyle of Synchytrium endobioticum.</title>
        <authorList>
            <person name="van de Vossenberg B.T.L.H."/>
            <person name="Warris S."/>
            <person name="Nguyen H.D.T."/>
            <person name="van Gent-Pelzer M.P.E."/>
            <person name="Joly D.L."/>
            <person name="van de Geest H.C."/>
            <person name="Bonants P.J.M."/>
            <person name="Smith D.S."/>
            <person name="Levesque C.A."/>
            <person name="van der Lee T.A.J."/>
        </authorList>
    </citation>
    <scope>NUCLEOTIDE SEQUENCE [LARGE SCALE GENOMIC DNA]</scope>
    <source>
        <strain evidence="16 17">JEL517</strain>
    </source>
</reference>
<dbReference type="GO" id="GO:0003677">
    <property type="term" value="F:DNA binding"/>
    <property type="evidence" value="ECO:0007669"/>
    <property type="project" value="UniProtKB-KW"/>
</dbReference>
<feature type="region of interest" description="Disordered" evidence="13">
    <location>
        <begin position="501"/>
        <end position="589"/>
    </location>
</feature>
<evidence type="ECO:0000256" key="8">
    <source>
        <dbReference type="ARBA" id="ARBA00023187"/>
    </source>
</evidence>
<evidence type="ECO:0000256" key="5">
    <source>
        <dbReference type="ARBA" id="ARBA00022763"/>
    </source>
</evidence>
<dbReference type="InterPro" id="IPR017930">
    <property type="entry name" value="Myb_dom"/>
</dbReference>
<dbReference type="Gene3D" id="1.10.10.60">
    <property type="entry name" value="Homeodomain-like"/>
    <property type="match status" value="2"/>
</dbReference>
<feature type="domain" description="Myb-like" evidence="14">
    <location>
        <begin position="2"/>
        <end position="53"/>
    </location>
</feature>
<dbReference type="GO" id="GO:0006281">
    <property type="term" value="P:DNA repair"/>
    <property type="evidence" value="ECO:0007669"/>
    <property type="project" value="UniProtKB-KW"/>
</dbReference>
<dbReference type="PROSITE" id="PS50090">
    <property type="entry name" value="MYB_LIKE"/>
    <property type="match status" value="2"/>
</dbReference>
<dbReference type="PANTHER" id="PTHR45885:SF1">
    <property type="entry name" value="CELL DIVISION CYCLE 5-LIKE PROTEIN"/>
    <property type="match status" value="1"/>
</dbReference>
<evidence type="ECO:0000259" key="14">
    <source>
        <dbReference type="PROSITE" id="PS50090"/>
    </source>
</evidence>
<feature type="compositionally biased region" description="Basic and acidic residues" evidence="13">
    <location>
        <begin position="459"/>
        <end position="473"/>
    </location>
</feature>
<evidence type="ECO:0000256" key="6">
    <source>
        <dbReference type="ARBA" id="ARBA00023054"/>
    </source>
</evidence>
<feature type="compositionally biased region" description="Basic and acidic residues" evidence="13">
    <location>
        <begin position="174"/>
        <end position="193"/>
    </location>
</feature>
<keyword evidence="6 12" id="KW-0175">Coiled coil</keyword>
<feature type="domain" description="HTH myb-type" evidence="15">
    <location>
        <begin position="2"/>
        <end position="57"/>
    </location>
</feature>
<dbReference type="Pfam" id="PF13921">
    <property type="entry name" value="Myb_DNA-bind_6"/>
    <property type="match status" value="1"/>
</dbReference>
<sequence>MRVVIKGGVWKNTEDEILKAAVMKYGKNQWARISSLLVRKTPKQCKARWYEWLDPSIKKTEWSKEEDEKLLHLAKLMPTQWRTIAPIVGRTSAQCLERYQKLLDEAEAKDGEDDGPNADDVRKLRPGEIDPEPEAKPARPDPVDMDEDEKEMLSEARARLANTQGKKAKRKAREKQLEEARRLASLQKRRELKAAGIDMRKKKQKTGMDYNADIPFYTPAAAGFWDTSDERDRESKAAPSRVNVLLSTLEGKRRSEVEDGERKKDAKRQKTQKEAGTYVPPSAVKAAAMAQQMSQRNRLVLPAPQMGEADLEELVKLGYEGEAVKAIVGDDGDASKSLLGDYSLIRTNQPTRTPRATATNDNIRVEARNLRAMTEAQTPLLGGSIDVTPFAEGGTGFEGITPRRAIMQTPNPLAAQLTPRAGGPGVSMTPRDFGTPRSVAGSTVSSSMGSSRVGGGRTPLRDEMGINTPRDDYGGSFEDTPRSVSSRGRQNLIREQLASHFASLPKPKNDFEIVLPDRPSANDDDSSEPTVQTEDAADILAQRDSVKRAEETSRLERRSSAVKRDLPRPVMSSTSSTDIDENETDPERLIQSEVERRLGYDAVYYPAAGQSRLTNGIAHVADESYTDDDYVAACQLLKDEVAATEPLDDTLYDSITSKYTYLRTESAYVETSKVTDDMLISHYEAELNAARLQMSRDATAAGKLEKKLSVMLGGYQSRAANLHKTLTSKFEELMDARAELNAFSKLRQLELDAAESRMDKLKQEVVGLERQETDGQERYKQLLEEREALIEQGL</sequence>
<accession>A0A507BYW6</accession>
<evidence type="ECO:0000256" key="13">
    <source>
        <dbReference type="SAM" id="MobiDB-lite"/>
    </source>
</evidence>
<protein>
    <submittedName>
        <fullName evidence="16">Uncharacterized protein</fullName>
    </submittedName>
</protein>
<dbReference type="GeneID" id="42004126"/>
<keyword evidence="4" id="KW-0677">Repeat</keyword>
<dbReference type="InterPro" id="IPR001005">
    <property type="entry name" value="SANT/Myb"/>
</dbReference>
<dbReference type="AlphaFoldDB" id="A0A507BYW6"/>
<proteinExistence type="inferred from homology"/>
<keyword evidence="17" id="KW-1185">Reference proteome</keyword>
<dbReference type="GO" id="GO:0000398">
    <property type="term" value="P:mRNA splicing, via spliceosome"/>
    <property type="evidence" value="ECO:0007669"/>
    <property type="project" value="InterPro"/>
</dbReference>
<evidence type="ECO:0000256" key="11">
    <source>
        <dbReference type="ARBA" id="ARBA00023306"/>
    </source>
</evidence>
<organism evidence="16 17">
    <name type="scientific">Synchytrium microbalum</name>
    <dbReference type="NCBI Taxonomy" id="1806994"/>
    <lineage>
        <taxon>Eukaryota</taxon>
        <taxon>Fungi</taxon>
        <taxon>Fungi incertae sedis</taxon>
        <taxon>Chytridiomycota</taxon>
        <taxon>Chytridiomycota incertae sedis</taxon>
        <taxon>Chytridiomycetes</taxon>
        <taxon>Synchytriales</taxon>
        <taxon>Synchytriaceae</taxon>
        <taxon>Synchytrium</taxon>
    </lineage>
</organism>
<evidence type="ECO:0000256" key="1">
    <source>
        <dbReference type="ARBA" id="ARBA00010506"/>
    </source>
</evidence>
<keyword evidence="3" id="KW-0747">Spliceosome</keyword>
<feature type="domain" description="Myb-like" evidence="14">
    <location>
        <begin position="54"/>
        <end position="103"/>
    </location>
</feature>
<dbReference type="InterPro" id="IPR047242">
    <property type="entry name" value="CDC5L/Cef1"/>
</dbReference>
<dbReference type="Pfam" id="PF11831">
    <property type="entry name" value="Myb_Cef"/>
    <property type="match status" value="1"/>
</dbReference>
<evidence type="ECO:0000259" key="15">
    <source>
        <dbReference type="PROSITE" id="PS51294"/>
    </source>
</evidence>
<evidence type="ECO:0000256" key="9">
    <source>
        <dbReference type="ARBA" id="ARBA00023204"/>
    </source>
</evidence>
<evidence type="ECO:0000313" key="16">
    <source>
        <dbReference type="EMBL" id="TPX34470.1"/>
    </source>
</evidence>
<dbReference type="OrthoDB" id="1410009at2759"/>
<feature type="compositionally biased region" description="Basic and acidic residues" evidence="13">
    <location>
        <begin position="544"/>
        <end position="567"/>
    </location>
</feature>
<name>A0A507BYW6_9FUNG</name>
<dbReference type="CDD" id="cd11659">
    <property type="entry name" value="SANT_CDC5_II"/>
    <property type="match status" value="1"/>
</dbReference>
<dbReference type="InterPro" id="IPR009057">
    <property type="entry name" value="Homeodomain-like_sf"/>
</dbReference>
<dbReference type="EMBL" id="QEAO01000013">
    <property type="protein sequence ID" value="TPX34470.1"/>
    <property type="molecule type" value="Genomic_DNA"/>
</dbReference>
<dbReference type="SMART" id="SM00717">
    <property type="entry name" value="SANT"/>
    <property type="match status" value="2"/>
</dbReference>
<comment type="similarity">
    <text evidence="1">Belongs to the CEF1 family.</text>
</comment>
<keyword evidence="2" id="KW-0507">mRNA processing</keyword>
<dbReference type="InterPro" id="IPR047240">
    <property type="entry name" value="SANT_CDC5L_II"/>
</dbReference>
<dbReference type="Proteomes" id="UP000319731">
    <property type="component" value="Unassembled WGS sequence"/>
</dbReference>
<feature type="compositionally biased region" description="Basic and acidic residues" evidence="13">
    <location>
        <begin position="119"/>
        <end position="142"/>
    </location>
</feature>
<feature type="coiled-coil region" evidence="12">
    <location>
        <begin position="744"/>
        <end position="778"/>
    </location>
</feature>
<keyword evidence="11" id="KW-0131">Cell cycle</keyword>
<evidence type="ECO:0000256" key="7">
    <source>
        <dbReference type="ARBA" id="ARBA00023125"/>
    </source>
</evidence>
<dbReference type="STRING" id="1806994.A0A507BYW6"/>
<gene>
    <name evidence="16" type="ORF">SmJEL517_g02901</name>
</gene>
<dbReference type="RefSeq" id="XP_031025190.1">
    <property type="nucleotide sequence ID" value="XM_031168829.1"/>
</dbReference>
<dbReference type="PROSITE" id="PS51294">
    <property type="entry name" value="HTH_MYB"/>
    <property type="match status" value="2"/>
</dbReference>
<feature type="region of interest" description="Disordered" evidence="13">
    <location>
        <begin position="227"/>
        <end position="277"/>
    </location>
</feature>
<evidence type="ECO:0000256" key="12">
    <source>
        <dbReference type="SAM" id="Coils"/>
    </source>
</evidence>
<dbReference type="GO" id="GO:0005681">
    <property type="term" value="C:spliceosomal complex"/>
    <property type="evidence" value="ECO:0007669"/>
    <property type="project" value="UniProtKB-KW"/>
</dbReference>
<keyword evidence="10" id="KW-0539">Nucleus</keyword>